<dbReference type="GeneID" id="82881131"/>
<dbReference type="GO" id="GO:0019646">
    <property type="term" value="P:aerobic electron transport chain"/>
    <property type="evidence" value="ECO:0007669"/>
    <property type="project" value="TreeGrafter"/>
</dbReference>
<reference evidence="13 15" key="1">
    <citation type="submission" date="2014-08" db="EMBL/GenBank/DDBJ databases">
        <title>Complete genome sequence of Corynebacterium flavescens OJ8(T)(=DSM 20296(T)), isolated from cheese.</title>
        <authorList>
            <person name="Ruckert C."/>
            <person name="Albersmeier A."/>
            <person name="Winkler A."/>
            <person name="Kalinowski J."/>
        </authorList>
    </citation>
    <scope>NUCLEOTIDE SEQUENCE [LARGE SCALE GENOMIC DNA]</scope>
    <source>
        <strain evidence="13 15">OJ8</strain>
    </source>
</reference>
<dbReference type="EMBL" id="BJNB01000033">
    <property type="protein sequence ID" value="GEB98409.1"/>
    <property type="molecule type" value="Genomic_DNA"/>
</dbReference>
<dbReference type="PANTHER" id="PTHR43141:SF5">
    <property type="entry name" value="CYTOCHROME BD-I UBIQUINOL OXIDASE SUBUNIT 2"/>
    <property type="match status" value="1"/>
</dbReference>
<dbReference type="PANTHER" id="PTHR43141">
    <property type="entry name" value="CYTOCHROME BD2 SUBUNIT II"/>
    <property type="match status" value="1"/>
</dbReference>
<evidence type="ECO:0000256" key="1">
    <source>
        <dbReference type="ARBA" id="ARBA00004651"/>
    </source>
</evidence>
<dbReference type="AlphaFoldDB" id="A0A1L7CP10"/>
<keyword evidence="6 12" id="KW-0812">Transmembrane</keyword>
<feature type="transmembrane region" description="Helical" evidence="12">
    <location>
        <begin position="87"/>
        <end position="103"/>
    </location>
</feature>
<keyword evidence="8" id="KW-0249">Electron transport</keyword>
<evidence type="ECO:0000313" key="14">
    <source>
        <dbReference type="EMBL" id="GEB98409.1"/>
    </source>
</evidence>
<reference evidence="14 16" key="2">
    <citation type="submission" date="2019-06" db="EMBL/GenBank/DDBJ databases">
        <title>Whole genome shotgun sequence of Corynebacterium flavescens NBRC 14136.</title>
        <authorList>
            <person name="Hosoyama A."/>
            <person name="Uohara A."/>
            <person name="Ohji S."/>
            <person name="Ichikawa N."/>
        </authorList>
    </citation>
    <scope>NUCLEOTIDE SEQUENCE [LARGE SCALE GENOMIC DNA]</scope>
    <source>
        <strain evidence="14 16">NBRC 14136</strain>
    </source>
</reference>
<keyword evidence="10" id="KW-0408">Iron</keyword>
<dbReference type="Pfam" id="PF02322">
    <property type="entry name" value="Cyt_bd_oxida_II"/>
    <property type="match status" value="1"/>
</dbReference>
<dbReference type="GO" id="GO:0016682">
    <property type="term" value="F:oxidoreductase activity, acting on diphenols and related substances as donors, oxygen as acceptor"/>
    <property type="evidence" value="ECO:0007669"/>
    <property type="project" value="TreeGrafter"/>
</dbReference>
<feature type="transmembrane region" description="Helical" evidence="12">
    <location>
        <begin position="124"/>
        <end position="149"/>
    </location>
</feature>
<keyword evidence="11 12" id="KW-0472">Membrane</keyword>
<dbReference type="OrthoDB" id="9776710at2"/>
<keyword evidence="5" id="KW-0349">Heme</keyword>
<dbReference type="RefSeq" id="WP_075730491.1">
    <property type="nucleotide sequence ID" value="NZ_BJNB01000033.1"/>
</dbReference>
<evidence type="ECO:0000256" key="4">
    <source>
        <dbReference type="ARBA" id="ARBA00022475"/>
    </source>
</evidence>
<dbReference type="Proteomes" id="UP000315353">
    <property type="component" value="Unassembled WGS sequence"/>
</dbReference>
<evidence type="ECO:0000313" key="15">
    <source>
        <dbReference type="Proteomes" id="UP000185479"/>
    </source>
</evidence>
<keyword evidence="7" id="KW-0479">Metal-binding</keyword>
<feature type="transmembrane region" description="Helical" evidence="12">
    <location>
        <begin position="231"/>
        <end position="251"/>
    </location>
</feature>
<name>A0A1L7CP10_CORFL</name>
<proteinExistence type="inferred from homology"/>
<evidence type="ECO:0000256" key="11">
    <source>
        <dbReference type="ARBA" id="ARBA00023136"/>
    </source>
</evidence>
<dbReference type="InterPro" id="IPR003317">
    <property type="entry name" value="Cyt-d_oxidase_su2"/>
</dbReference>
<evidence type="ECO:0000256" key="10">
    <source>
        <dbReference type="ARBA" id="ARBA00023004"/>
    </source>
</evidence>
<sequence>MDLNTLWFIAIAIFFTIYFVLEGFDFGVGMSLPFLGGKNATEADARRGAAVESIGPLWDGNEVWLIVAGGSIFAAFPEWYATLFSGFYLPLLLILVALIVRGVSLEWRHKVDTLAWRRRCDAGIVFGSVLPALLWGVAMTNIVGGVAFSSFAHVSAATEGFISLLNPRGLLGGIAFVLIFFLHGLFFLGLKCADPVRQRARDIARAGLAPLAVLVGAIYLVWMQLSLGKGWTWIALVAVVLALAVALFALWKNNDALAFYGTAAALIGVGVLLFGSLFPALLPATNEIAGLDIYNAAASPYTLKIMSWASLFLAPCVLVGQGWSYWQFRKRVTVSH</sequence>
<dbReference type="PIRSF" id="PIRSF000267">
    <property type="entry name" value="Cyt_oxidse_sub2"/>
    <property type="match status" value="1"/>
</dbReference>
<comment type="similarity">
    <text evidence="2">Belongs to the cytochrome ubiquinol oxidase subunit 2 family.</text>
</comment>
<evidence type="ECO:0000256" key="2">
    <source>
        <dbReference type="ARBA" id="ARBA00007543"/>
    </source>
</evidence>
<dbReference type="Proteomes" id="UP000185479">
    <property type="component" value="Chromosome"/>
</dbReference>
<feature type="transmembrane region" description="Helical" evidence="12">
    <location>
        <begin position="6"/>
        <end position="28"/>
    </location>
</feature>
<keyword evidence="15" id="KW-1185">Reference proteome</keyword>
<comment type="subcellular location">
    <subcellularLocation>
        <location evidence="1">Cell membrane</location>
        <topology evidence="1">Multi-pass membrane protein</topology>
    </subcellularLocation>
</comment>
<evidence type="ECO:0000256" key="8">
    <source>
        <dbReference type="ARBA" id="ARBA00022982"/>
    </source>
</evidence>
<dbReference type="STRING" id="28028.CFLV_10615"/>
<evidence type="ECO:0000256" key="5">
    <source>
        <dbReference type="ARBA" id="ARBA00022617"/>
    </source>
</evidence>
<evidence type="ECO:0000313" key="13">
    <source>
        <dbReference type="EMBL" id="APT87558.1"/>
    </source>
</evidence>
<feature type="transmembrane region" description="Helical" evidence="12">
    <location>
        <begin position="169"/>
        <end position="190"/>
    </location>
</feature>
<evidence type="ECO:0000256" key="12">
    <source>
        <dbReference type="SAM" id="Phobius"/>
    </source>
</evidence>
<gene>
    <name evidence="14" type="ORF">CFL01nite_19040</name>
    <name evidence="13" type="ORF">CFLV_10615</name>
</gene>
<evidence type="ECO:0000313" key="16">
    <source>
        <dbReference type="Proteomes" id="UP000315353"/>
    </source>
</evidence>
<feature type="transmembrane region" description="Helical" evidence="12">
    <location>
        <begin position="202"/>
        <end position="225"/>
    </location>
</feature>
<keyword evidence="9 12" id="KW-1133">Transmembrane helix</keyword>
<evidence type="ECO:0000256" key="9">
    <source>
        <dbReference type="ARBA" id="ARBA00022989"/>
    </source>
</evidence>
<organism evidence="13 15">
    <name type="scientific">Corynebacterium flavescens</name>
    <dbReference type="NCBI Taxonomy" id="28028"/>
    <lineage>
        <taxon>Bacteria</taxon>
        <taxon>Bacillati</taxon>
        <taxon>Actinomycetota</taxon>
        <taxon>Actinomycetes</taxon>
        <taxon>Mycobacteriales</taxon>
        <taxon>Corynebacteriaceae</taxon>
        <taxon>Corynebacterium</taxon>
    </lineage>
</organism>
<accession>A0A1L7CP10</accession>
<evidence type="ECO:0000256" key="6">
    <source>
        <dbReference type="ARBA" id="ARBA00022692"/>
    </source>
</evidence>
<feature type="transmembrane region" description="Helical" evidence="12">
    <location>
        <begin position="263"/>
        <end position="285"/>
    </location>
</feature>
<feature type="transmembrane region" description="Helical" evidence="12">
    <location>
        <begin position="305"/>
        <end position="326"/>
    </location>
</feature>
<dbReference type="GO" id="GO:0009055">
    <property type="term" value="F:electron transfer activity"/>
    <property type="evidence" value="ECO:0007669"/>
    <property type="project" value="TreeGrafter"/>
</dbReference>
<evidence type="ECO:0000256" key="3">
    <source>
        <dbReference type="ARBA" id="ARBA00022448"/>
    </source>
</evidence>
<dbReference type="GO" id="GO:0046872">
    <property type="term" value="F:metal ion binding"/>
    <property type="evidence" value="ECO:0007669"/>
    <property type="project" value="UniProtKB-KW"/>
</dbReference>
<dbReference type="GO" id="GO:0070069">
    <property type="term" value="C:cytochrome complex"/>
    <property type="evidence" value="ECO:0007669"/>
    <property type="project" value="TreeGrafter"/>
</dbReference>
<keyword evidence="3" id="KW-0813">Transport</keyword>
<dbReference type="GO" id="GO:0005886">
    <property type="term" value="C:plasma membrane"/>
    <property type="evidence" value="ECO:0007669"/>
    <property type="project" value="UniProtKB-SubCell"/>
</dbReference>
<dbReference type="KEGG" id="cfc:CFLV_10615"/>
<keyword evidence="4" id="KW-1003">Cell membrane</keyword>
<dbReference type="EMBL" id="CP009246">
    <property type="protein sequence ID" value="APT87558.1"/>
    <property type="molecule type" value="Genomic_DNA"/>
</dbReference>
<evidence type="ECO:0000256" key="7">
    <source>
        <dbReference type="ARBA" id="ARBA00022723"/>
    </source>
</evidence>
<dbReference type="NCBIfam" id="TIGR00203">
    <property type="entry name" value="cydB"/>
    <property type="match status" value="1"/>
</dbReference>
<protein>
    <submittedName>
        <fullName evidence="13 14">Cytochrome C oxidase assembly protein</fullName>
    </submittedName>
</protein>